<reference evidence="1 2" key="1">
    <citation type="submission" date="2019-03" db="EMBL/GenBank/DDBJ databases">
        <title>Complete genome sequence of two outbreak-associated Acinetobacter haemolyticus strains.</title>
        <authorList>
            <person name="Bai L."/>
            <person name="Zhang S.-C."/>
            <person name="Deng Y."/>
            <person name="Song C.-C."/>
            <person name="Kang G.-B."/>
            <person name="Dong Y."/>
            <person name="Wang Y."/>
            <person name="Gao F."/>
            <person name="Huang H."/>
        </authorList>
    </citation>
    <scope>NUCLEOTIDE SEQUENCE [LARGE SCALE GENOMIC DNA]</scope>
    <source>
        <strain evidence="1 2">TJR01</strain>
    </source>
</reference>
<accession>A0A4P7B4Y8</accession>
<evidence type="ECO:0008006" key="3">
    <source>
        <dbReference type="Google" id="ProtNLM"/>
    </source>
</evidence>
<dbReference type="RefSeq" id="WP_134251762.1">
    <property type="nucleotide sequence ID" value="NZ_CP038009.1"/>
</dbReference>
<proteinExistence type="predicted"/>
<dbReference type="Proteomes" id="UP000294395">
    <property type="component" value="Chromosome"/>
</dbReference>
<gene>
    <name evidence="1" type="ORF">AHTJR_04680</name>
</gene>
<evidence type="ECO:0000313" key="2">
    <source>
        <dbReference type="Proteomes" id="UP000294395"/>
    </source>
</evidence>
<protein>
    <recommendedName>
        <fullName evidence="3">Phage-like protein</fullName>
    </recommendedName>
</protein>
<dbReference type="EMBL" id="CP038009">
    <property type="protein sequence ID" value="QBQ15606.1"/>
    <property type="molecule type" value="Genomic_DNA"/>
</dbReference>
<dbReference type="AlphaFoldDB" id="A0A4P7B4Y8"/>
<evidence type="ECO:0000313" key="1">
    <source>
        <dbReference type="EMBL" id="QBQ15606.1"/>
    </source>
</evidence>
<name>A0A4P7B4Y8_ACIHA</name>
<organism evidence="1 2">
    <name type="scientific">Acinetobacter haemolyticus</name>
    <dbReference type="NCBI Taxonomy" id="29430"/>
    <lineage>
        <taxon>Bacteria</taxon>
        <taxon>Pseudomonadati</taxon>
        <taxon>Pseudomonadota</taxon>
        <taxon>Gammaproteobacteria</taxon>
        <taxon>Moraxellales</taxon>
        <taxon>Moraxellaceae</taxon>
        <taxon>Acinetobacter</taxon>
    </lineage>
</organism>
<sequence>MSVSKVTICNNALSMIGGQQIASFEEESKLAQLCRNIYDTTRLAILRSHPWSCAKKRQILSPVSTYPSFGYSHAFPLPADYVLIISANTEQYEVENRYILANQERINLEYVFNNDNEQTWDAMLVEAMTLKMAAKLCKPVTGSDAAGQSADAQFQLLIRQARTINGQERPSQDVQFAESAYYWERF</sequence>